<reference evidence="1" key="2">
    <citation type="submission" date="2020-05" db="UniProtKB">
        <authorList>
            <consortium name="EnsemblMetazoa"/>
        </authorList>
    </citation>
    <scope>IDENTIFICATION</scope>
    <source>
        <strain evidence="1">IAEA</strain>
    </source>
</reference>
<reference evidence="2" key="1">
    <citation type="submission" date="2015-01" db="EMBL/GenBank/DDBJ databases">
        <authorList>
            <person name="Aksoy S."/>
            <person name="Warren W."/>
            <person name="Wilson R.K."/>
        </authorList>
    </citation>
    <scope>NUCLEOTIDE SEQUENCE [LARGE SCALE GENOMIC DNA]</scope>
    <source>
        <strain evidence="2">IAEA</strain>
    </source>
</reference>
<sequence>MNAAIRNETDMLEERKRLNGFIGLLKAMLFAFCNNNYSVIKYEPAALICFIFTLCTETFNASYIRVENTFPASVAKSSNDKNYMISSGLQLHLSSIFKTNVEN</sequence>
<dbReference type="EMBL" id="JXJN01015815">
    <property type="status" value="NOT_ANNOTATED_CDS"/>
    <property type="molecule type" value="Genomic_DNA"/>
</dbReference>
<evidence type="ECO:0000313" key="2">
    <source>
        <dbReference type="Proteomes" id="UP000092460"/>
    </source>
</evidence>
<name>A0A1B0BK55_9MUSC</name>
<dbReference type="EnsemblMetazoa" id="GPPI032727-RA">
    <property type="protein sequence ID" value="GPPI032727-PA"/>
    <property type="gene ID" value="GPPI032727"/>
</dbReference>
<evidence type="ECO:0000313" key="1">
    <source>
        <dbReference type="EnsemblMetazoa" id="GPPI032727-PA"/>
    </source>
</evidence>
<dbReference type="AlphaFoldDB" id="A0A1B0BK55"/>
<dbReference type="Proteomes" id="UP000092460">
    <property type="component" value="Unassembled WGS sequence"/>
</dbReference>
<dbReference type="VEuPathDB" id="VectorBase:GPPI032727"/>
<organism evidence="1 2">
    <name type="scientific">Glossina palpalis gambiensis</name>
    <dbReference type="NCBI Taxonomy" id="67801"/>
    <lineage>
        <taxon>Eukaryota</taxon>
        <taxon>Metazoa</taxon>
        <taxon>Ecdysozoa</taxon>
        <taxon>Arthropoda</taxon>
        <taxon>Hexapoda</taxon>
        <taxon>Insecta</taxon>
        <taxon>Pterygota</taxon>
        <taxon>Neoptera</taxon>
        <taxon>Endopterygota</taxon>
        <taxon>Diptera</taxon>
        <taxon>Brachycera</taxon>
        <taxon>Muscomorpha</taxon>
        <taxon>Hippoboscoidea</taxon>
        <taxon>Glossinidae</taxon>
        <taxon>Glossina</taxon>
    </lineage>
</organism>
<accession>A0A1B0BK55</accession>
<keyword evidence="2" id="KW-1185">Reference proteome</keyword>
<protein>
    <submittedName>
        <fullName evidence="1">Uncharacterized protein</fullName>
    </submittedName>
</protein>
<proteinExistence type="predicted"/>